<keyword evidence="6" id="KW-0150">Chloroplast</keyword>
<organism evidence="6">
    <name type="scientific">Dunaliella salina</name>
    <name type="common">Green alga</name>
    <name type="synonym">Protococcus salinus</name>
    <dbReference type="NCBI Taxonomy" id="3046"/>
    <lineage>
        <taxon>Eukaryota</taxon>
        <taxon>Viridiplantae</taxon>
        <taxon>Chlorophyta</taxon>
        <taxon>core chlorophytes</taxon>
        <taxon>Chlorophyceae</taxon>
        <taxon>CS clade</taxon>
        <taxon>Chlamydomonadales</taxon>
        <taxon>Dunaliellaceae</taxon>
        <taxon>Dunaliella</taxon>
    </lineage>
</organism>
<dbReference type="GO" id="GO:0009507">
    <property type="term" value="C:chloroplast"/>
    <property type="evidence" value="ECO:0007669"/>
    <property type="project" value="UniProtKB-SubCell"/>
</dbReference>
<evidence type="ECO:0000256" key="1">
    <source>
        <dbReference type="ARBA" id="ARBA00006700"/>
    </source>
</evidence>
<evidence type="ECO:0000313" key="7">
    <source>
        <dbReference type="EMBL" id="AOH77158.1"/>
    </source>
</evidence>
<dbReference type="GO" id="GO:0005840">
    <property type="term" value="C:ribosome"/>
    <property type="evidence" value="ECO:0007669"/>
    <property type="project" value="UniProtKB-KW"/>
</dbReference>
<dbReference type="Gene3D" id="3.30.70.330">
    <property type="match status" value="1"/>
</dbReference>
<dbReference type="GO" id="GO:1990904">
    <property type="term" value="C:ribonucleoprotein complex"/>
    <property type="evidence" value="ECO:0007669"/>
    <property type="project" value="UniProtKB-KW"/>
</dbReference>
<dbReference type="RefSeq" id="YP_005089797.1">
    <property type="nucleotide sequence ID" value="NC_016732.1"/>
</dbReference>
<evidence type="ECO:0000256" key="3">
    <source>
        <dbReference type="ARBA" id="ARBA00023274"/>
    </source>
</evidence>
<keyword evidence="3 5" id="KW-0687">Ribonucleoprotein</keyword>
<dbReference type="GO" id="GO:0006412">
    <property type="term" value="P:translation"/>
    <property type="evidence" value="ECO:0007669"/>
    <property type="project" value="UniProtKB-UniRule"/>
</dbReference>
<comment type="subcellular location">
    <subcellularLocation>
        <location evidence="5">Plastid</location>
        <location evidence="5">Chloroplast</location>
    </subcellularLocation>
</comment>
<dbReference type="GeneID" id="11541763"/>
<keyword evidence="6" id="KW-0934">Plastid</keyword>
<keyword evidence="5" id="KW-0699">rRNA-binding</keyword>
<dbReference type="SUPFAM" id="SSF54189">
    <property type="entry name" value="Ribosomal proteins S24e, L23 and L15e"/>
    <property type="match status" value="1"/>
</dbReference>
<evidence type="ECO:0000256" key="4">
    <source>
        <dbReference type="ARBA" id="ARBA00035287"/>
    </source>
</evidence>
<keyword evidence="2 5" id="KW-0689">Ribosomal protein</keyword>
<reference evidence="6" key="1">
    <citation type="journal article" date="2010" name="BMC Plant Biol.">
        <title>The Dunaliella salina organelle genomes: large sequences, inflated with intronic and intergenic DNA.</title>
        <authorList>
            <person name="Smith D.R."/>
            <person name="Lee R.W."/>
            <person name="Cushman J.C."/>
            <person name="Magnuson J.K."/>
            <person name="Tran D."/>
            <person name="Polle J.E."/>
        </authorList>
    </citation>
    <scope>NUCLEOTIDE SEQUENCE</scope>
    <source>
        <strain evidence="6">CCAP 19/18</strain>
    </source>
</reference>
<gene>
    <name evidence="5 6" type="primary">rpl23</name>
</gene>
<sequence length="116" mass="13383">MTETTENVTKDANMSPQSISFNIDLVKYPIITEKTYLALYKNRQYTFDIDKRLTKTQIKKLFSNLFNVDVIAVNTHIPPRQQLRVGMAQGFRPSFKRAIVTLKEGQSINFNLKPNS</sequence>
<dbReference type="PANTHER" id="PTHR11620">
    <property type="entry name" value="60S RIBOSOMAL PROTEIN L23A"/>
    <property type="match status" value="1"/>
</dbReference>
<dbReference type="InterPro" id="IPR012677">
    <property type="entry name" value="Nucleotide-bd_a/b_plait_sf"/>
</dbReference>
<evidence type="ECO:0000256" key="5">
    <source>
        <dbReference type="HAMAP-Rule" id="MF_01369"/>
    </source>
</evidence>
<dbReference type="InterPro" id="IPR012678">
    <property type="entry name" value="Ribosomal_uL23/eL15/eS24_sf"/>
</dbReference>
<dbReference type="GO" id="GO:0003735">
    <property type="term" value="F:structural constituent of ribosome"/>
    <property type="evidence" value="ECO:0007669"/>
    <property type="project" value="InterPro"/>
</dbReference>
<evidence type="ECO:0000313" key="6">
    <source>
        <dbReference type="EMBL" id="ACS95060.1"/>
    </source>
</evidence>
<protein>
    <recommendedName>
        <fullName evidence="4 5">Large ribosomal subunit protein uL23c</fullName>
    </recommendedName>
</protein>
<dbReference type="AlphaFoldDB" id="D0FXX7"/>
<dbReference type="NCBIfam" id="NF004363">
    <property type="entry name" value="PRK05738.2-4"/>
    <property type="match status" value="1"/>
</dbReference>
<comment type="function">
    <text evidence="5">Binds to 23S rRNA.</text>
</comment>
<dbReference type="GO" id="GO:0019843">
    <property type="term" value="F:rRNA binding"/>
    <property type="evidence" value="ECO:0007669"/>
    <property type="project" value="UniProtKB-UniRule"/>
</dbReference>
<dbReference type="EMBL" id="KX530454">
    <property type="protein sequence ID" value="AOH77158.1"/>
    <property type="molecule type" value="Genomic_DNA"/>
</dbReference>
<proteinExistence type="inferred from homology"/>
<dbReference type="InterPro" id="IPR013025">
    <property type="entry name" value="Ribosomal_uL23-like"/>
</dbReference>
<dbReference type="HAMAP" id="MF_01369_B">
    <property type="entry name" value="Ribosomal_uL23_B"/>
    <property type="match status" value="1"/>
</dbReference>
<dbReference type="EMBL" id="GQ250046">
    <property type="protein sequence ID" value="ACS95060.1"/>
    <property type="molecule type" value="Genomic_DNA"/>
</dbReference>
<accession>D0FXX7</accession>
<dbReference type="Pfam" id="PF00276">
    <property type="entry name" value="Ribosomal_L23"/>
    <property type="match status" value="1"/>
</dbReference>
<evidence type="ECO:0000256" key="2">
    <source>
        <dbReference type="ARBA" id="ARBA00022980"/>
    </source>
</evidence>
<name>D0FXX7_DUNSA</name>
<geneLocation type="chloroplast" evidence="6"/>
<comment type="similarity">
    <text evidence="1 5">Belongs to the universal ribosomal protein uL23 family.</text>
</comment>
<keyword evidence="5" id="KW-0694">RNA-binding</keyword>
<reference evidence="7" key="2">
    <citation type="submission" date="2016-07" db="EMBL/GenBank/DDBJ databases">
        <title>The complete chloroplast genome of Dunaliella salina strain SQ.</title>
        <authorList>
            <person name="Lopez H."/>
            <person name="Magdaleno D.A."/>
            <person name="Stephano J.L."/>
        </authorList>
    </citation>
    <scope>NUCLEOTIDE SEQUENCE</scope>
    <source>
        <strain evidence="7">SQ</strain>
    </source>
</reference>
<comment type="subunit">
    <text evidence="5">Part of the 50S ribosomal subunit.</text>
</comment>